<dbReference type="HOGENOM" id="CLU_2031162_0_0_1"/>
<keyword evidence="2" id="KW-1185">Reference proteome</keyword>
<dbReference type="EMBL" id="JH598543">
    <property type="status" value="NOT_ANNOTATED_CDS"/>
    <property type="molecule type" value="Genomic_DNA"/>
</dbReference>
<sequence length="122" mass="13897">MSFKRKKLTIEVRDKLLDIDAKASEILYQLILTTYPPNTVDIVYWMTKQDSVDAVGYLFGCGLSADFYYVDWSATDPHMDLDSTDGTCEQILSVAPNIKTLTLSFANYLLTKHHPSTRHEDD</sequence>
<dbReference type="AlphaFoldDB" id="M4B6D7"/>
<dbReference type="InParanoid" id="M4B6D7"/>
<organism evidence="1 2">
    <name type="scientific">Hyaloperonospora arabidopsidis (strain Emoy2)</name>
    <name type="common">Downy mildew agent</name>
    <name type="synonym">Peronospora arabidopsidis</name>
    <dbReference type="NCBI Taxonomy" id="559515"/>
    <lineage>
        <taxon>Eukaryota</taxon>
        <taxon>Sar</taxon>
        <taxon>Stramenopiles</taxon>
        <taxon>Oomycota</taxon>
        <taxon>Peronosporomycetes</taxon>
        <taxon>Peronosporales</taxon>
        <taxon>Peronosporaceae</taxon>
        <taxon>Hyaloperonospora</taxon>
    </lineage>
</organism>
<dbReference type="EnsemblProtists" id="HpaT801838">
    <property type="protein sequence ID" value="HpaP801838"/>
    <property type="gene ID" value="HpaG801838"/>
</dbReference>
<accession>M4B6D7</accession>
<proteinExistence type="predicted"/>
<dbReference type="Proteomes" id="UP000011713">
    <property type="component" value="Unassembled WGS sequence"/>
</dbReference>
<name>M4B6D7_HYAAE</name>
<dbReference type="VEuPathDB" id="FungiDB:HpaG801838"/>
<reference evidence="2" key="1">
    <citation type="journal article" date="2010" name="Science">
        <title>Signatures of adaptation to obligate biotrophy in the Hyaloperonospora arabidopsidis genome.</title>
        <authorList>
            <person name="Baxter L."/>
            <person name="Tripathy S."/>
            <person name="Ishaque N."/>
            <person name="Boot N."/>
            <person name="Cabral A."/>
            <person name="Kemen E."/>
            <person name="Thines M."/>
            <person name="Ah-Fong A."/>
            <person name="Anderson R."/>
            <person name="Badejoko W."/>
            <person name="Bittner-Eddy P."/>
            <person name="Boore J.L."/>
            <person name="Chibucos M.C."/>
            <person name="Coates M."/>
            <person name="Dehal P."/>
            <person name="Delehaunty K."/>
            <person name="Dong S."/>
            <person name="Downton P."/>
            <person name="Dumas B."/>
            <person name="Fabro G."/>
            <person name="Fronick C."/>
            <person name="Fuerstenberg S.I."/>
            <person name="Fulton L."/>
            <person name="Gaulin E."/>
            <person name="Govers F."/>
            <person name="Hughes L."/>
            <person name="Humphray S."/>
            <person name="Jiang R.H."/>
            <person name="Judelson H."/>
            <person name="Kamoun S."/>
            <person name="Kyung K."/>
            <person name="Meijer H."/>
            <person name="Minx P."/>
            <person name="Morris P."/>
            <person name="Nelson J."/>
            <person name="Phuntumart V."/>
            <person name="Qutob D."/>
            <person name="Rehmany A."/>
            <person name="Rougon-Cardoso A."/>
            <person name="Ryden P."/>
            <person name="Torto-Alalibo T."/>
            <person name="Studholme D."/>
            <person name="Wang Y."/>
            <person name="Win J."/>
            <person name="Wood J."/>
            <person name="Clifton S.W."/>
            <person name="Rogers J."/>
            <person name="Van den Ackerveken G."/>
            <person name="Jones J.D."/>
            <person name="McDowell J.M."/>
            <person name="Beynon J."/>
            <person name="Tyler B.M."/>
        </authorList>
    </citation>
    <scope>NUCLEOTIDE SEQUENCE [LARGE SCALE GENOMIC DNA]</scope>
    <source>
        <strain evidence="2">Emoy2</strain>
    </source>
</reference>
<evidence type="ECO:0000313" key="2">
    <source>
        <dbReference type="Proteomes" id="UP000011713"/>
    </source>
</evidence>
<evidence type="ECO:0000313" key="1">
    <source>
        <dbReference type="EnsemblProtists" id="HpaP801838"/>
    </source>
</evidence>
<reference evidence="1" key="2">
    <citation type="submission" date="2015-06" db="UniProtKB">
        <authorList>
            <consortium name="EnsemblProtists"/>
        </authorList>
    </citation>
    <scope>IDENTIFICATION</scope>
    <source>
        <strain evidence="1">Emoy2</strain>
    </source>
</reference>
<protein>
    <submittedName>
        <fullName evidence="1">Uncharacterized protein</fullName>
    </submittedName>
</protein>